<evidence type="ECO:0000256" key="13">
    <source>
        <dbReference type="ARBA" id="ARBA00034808"/>
    </source>
</evidence>
<evidence type="ECO:0000259" key="17">
    <source>
        <dbReference type="PROSITE" id="PS51194"/>
    </source>
</evidence>
<feature type="domain" description="Helicase ATP-binding" evidence="16">
    <location>
        <begin position="287"/>
        <end position="452"/>
    </location>
</feature>
<dbReference type="InterPro" id="IPR045562">
    <property type="entry name" value="RecG_dom3_C"/>
</dbReference>
<dbReference type="InterPro" id="IPR011545">
    <property type="entry name" value="DEAD/DEAH_box_helicase_dom"/>
</dbReference>
<dbReference type="InterPro" id="IPR033454">
    <property type="entry name" value="RecG_wedge"/>
</dbReference>
<dbReference type="InterPro" id="IPR004609">
    <property type="entry name" value="ATP-dep_DNA_helicase_RecG"/>
</dbReference>
<dbReference type="InterPro" id="IPR001650">
    <property type="entry name" value="Helicase_C-like"/>
</dbReference>
<dbReference type="CDD" id="cd17992">
    <property type="entry name" value="DEXHc_RecG"/>
    <property type="match status" value="1"/>
</dbReference>
<dbReference type="AlphaFoldDB" id="A0A1H8THC8"/>
<dbReference type="PROSITE" id="PS51192">
    <property type="entry name" value="HELICASE_ATP_BIND_1"/>
    <property type="match status" value="1"/>
</dbReference>
<gene>
    <name evidence="18" type="ORF">SAMN04488052_104176</name>
</gene>
<dbReference type="GO" id="GO:0043138">
    <property type="term" value="F:3'-5' DNA helicase activity"/>
    <property type="evidence" value="ECO:0007669"/>
    <property type="project" value="UniProtKB-EC"/>
</dbReference>
<dbReference type="NCBIfam" id="NF008166">
    <property type="entry name" value="PRK10917.1-4"/>
    <property type="match status" value="1"/>
</dbReference>
<keyword evidence="5 15" id="KW-0378">Hydrolase</keyword>
<keyword evidence="4 15" id="KW-0227">DNA damage</keyword>
<feature type="domain" description="Helicase C-terminal" evidence="17">
    <location>
        <begin position="485"/>
        <end position="631"/>
    </location>
</feature>
<evidence type="ECO:0000256" key="12">
    <source>
        <dbReference type="ARBA" id="ARBA00034617"/>
    </source>
</evidence>
<dbReference type="NCBIfam" id="NF008165">
    <property type="entry name" value="PRK10917.1-3"/>
    <property type="match status" value="1"/>
</dbReference>
<dbReference type="FunFam" id="3.40.50.300:FF:000391">
    <property type="entry name" value="ATP-dependent DNA helicase RecG"/>
    <property type="match status" value="1"/>
</dbReference>
<dbReference type="GO" id="GO:0006281">
    <property type="term" value="P:DNA repair"/>
    <property type="evidence" value="ECO:0007669"/>
    <property type="project" value="UniProtKB-UniRule"/>
</dbReference>
<evidence type="ECO:0000313" key="19">
    <source>
        <dbReference type="Proteomes" id="UP000199657"/>
    </source>
</evidence>
<dbReference type="Pfam" id="PF00271">
    <property type="entry name" value="Helicase_C"/>
    <property type="match status" value="1"/>
</dbReference>
<comment type="catalytic activity">
    <reaction evidence="14 15">
        <text>ATP + H2O = ADP + phosphate + H(+)</text>
        <dbReference type="Rhea" id="RHEA:13065"/>
        <dbReference type="ChEBI" id="CHEBI:15377"/>
        <dbReference type="ChEBI" id="CHEBI:15378"/>
        <dbReference type="ChEBI" id="CHEBI:30616"/>
        <dbReference type="ChEBI" id="CHEBI:43474"/>
        <dbReference type="ChEBI" id="CHEBI:456216"/>
        <dbReference type="EC" id="5.6.2.4"/>
    </reaction>
</comment>
<keyword evidence="10 15" id="KW-0234">DNA repair</keyword>
<keyword evidence="6 15" id="KW-0347">Helicase</keyword>
<dbReference type="SMART" id="SM00490">
    <property type="entry name" value="HELICc"/>
    <property type="match status" value="1"/>
</dbReference>
<dbReference type="Pfam" id="PF00270">
    <property type="entry name" value="DEAD"/>
    <property type="match status" value="1"/>
</dbReference>
<dbReference type="GO" id="GO:0006310">
    <property type="term" value="P:DNA recombination"/>
    <property type="evidence" value="ECO:0007669"/>
    <property type="project" value="UniProtKB-UniRule"/>
</dbReference>
<comment type="function">
    <text evidence="15">Plays a critical role in recombination and DNA repair. Helps process Holliday junction intermediates to mature products by catalyzing branch migration. Has replication fork regression activity, unwinds stalled or blocked replication forks to make a HJ that can be resolved. Has a DNA unwinding activity characteristic of a DNA helicase with 3'-5' polarity.</text>
</comment>
<accession>A0A1H8THC8</accession>
<evidence type="ECO:0000256" key="2">
    <source>
        <dbReference type="ARBA" id="ARBA00017846"/>
    </source>
</evidence>
<evidence type="ECO:0000256" key="14">
    <source>
        <dbReference type="ARBA" id="ARBA00048988"/>
    </source>
</evidence>
<dbReference type="EC" id="5.6.2.4" evidence="13 15"/>
<evidence type="ECO:0000256" key="7">
    <source>
        <dbReference type="ARBA" id="ARBA00022840"/>
    </source>
</evidence>
<dbReference type="PROSITE" id="PS51194">
    <property type="entry name" value="HELICASE_CTER"/>
    <property type="match status" value="1"/>
</dbReference>
<evidence type="ECO:0000256" key="10">
    <source>
        <dbReference type="ARBA" id="ARBA00023204"/>
    </source>
</evidence>
<protein>
    <recommendedName>
        <fullName evidence="2 15">ATP-dependent DNA helicase RecG</fullName>
        <ecNumber evidence="13 15">5.6.2.4</ecNumber>
    </recommendedName>
</protein>
<evidence type="ECO:0000256" key="6">
    <source>
        <dbReference type="ARBA" id="ARBA00022806"/>
    </source>
</evidence>
<dbReference type="NCBIfam" id="TIGR00643">
    <property type="entry name" value="recG"/>
    <property type="match status" value="1"/>
</dbReference>
<dbReference type="PANTHER" id="PTHR47964:SF1">
    <property type="entry name" value="ATP-DEPENDENT DNA HELICASE HOMOLOG RECG, CHLOROPLASTIC"/>
    <property type="match status" value="1"/>
</dbReference>
<proteinExistence type="inferred from homology"/>
<dbReference type="EMBL" id="FOEG01000004">
    <property type="protein sequence ID" value="SEO90196.1"/>
    <property type="molecule type" value="Genomic_DNA"/>
</dbReference>
<evidence type="ECO:0000313" key="18">
    <source>
        <dbReference type="EMBL" id="SEO90196.1"/>
    </source>
</evidence>
<comment type="catalytic activity">
    <reaction evidence="12 15">
        <text>Couples ATP hydrolysis with the unwinding of duplex DNA by translocating in the 3'-5' direction.</text>
        <dbReference type="EC" id="5.6.2.4"/>
    </reaction>
</comment>
<dbReference type="SUPFAM" id="SSF52540">
    <property type="entry name" value="P-loop containing nucleoside triphosphate hydrolases"/>
    <property type="match status" value="2"/>
</dbReference>
<dbReference type="NCBIfam" id="NF008168">
    <property type="entry name" value="PRK10917.2-2"/>
    <property type="match status" value="1"/>
</dbReference>
<evidence type="ECO:0000256" key="5">
    <source>
        <dbReference type="ARBA" id="ARBA00022801"/>
    </source>
</evidence>
<dbReference type="GO" id="GO:0005524">
    <property type="term" value="F:ATP binding"/>
    <property type="evidence" value="ECO:0007669"/>
    <property type="project" value="UniProtKB-KW"/>
</dbReference>
<keyword evidence="19" id="KW-1185">Reference proteome</keyword>
<name>A0A1H8THC8_9GAMM</name>
<keyword evidence="8" id="KW-0238">DNA-binding</keyword>
<dbReference type="SMART" id="SM00487">
    <property type="entry name" value="DEXDc"/>
    <property type="match status" value="1"/>
</dbReference>
<evidence type="ECO:0000256" key="8">
    <source>
        <dbReference type="ARBA" id="ARBA00023125"/>
    </source>
</evidence>
<evidence type="ECO:0000256" key="1">
    <source>
        <dbReference type="ARBA" id="ARBA00007504"/>
    </source>
</evidence>
<dbReference type="OrthoDB" id="9804325at2"/>
<dbReference type="Pfam" id="PF17191">
    <property type="entry name" value="RecG_wedge"/>
    <property type="match status" value="1"/>
</dbReference>
<dbReference type="CDD" id="cd04488">
    <property type="entry name" value="RecG_wedge_OBF"/>
    <property type="match status" value="1"/>
</dbReference>
<organism evidence="18 19">
    <name type="scientific">Aquisalimonas asiatica</name>
    <dbReference type="NCBI Taxonomy" id="406100"/>
    <lineage>
        <taxon>Bacteria</taxon>
        <taxon>Pseudomonadati</taxon>
        <taxon>Pseudomonadota</taxon>
        <taxon>Gammaproteobacteria</taxon>
        <taxon>Chromatiales</taxon>
        <taxon>Ectothiorhodospiraceae</taxon>
        <taxon>Aquisalimonas</taxon>
    </lineage>
</organism>
<evidence type="ECO:0000256" key="3">
    <source>
        <dbReference type="ARBA" id="ARBA00022741"/>
    </source>
</evidence>
<dbReference type="Pfam" id="PF19833">
    <property type="entry name" value="RecG_dom3_C"/>
    <property type="match status" value="1"/>
</dbReference>
<reference evidence="18 19" key="1">
    <citation type="submission" date="2016-10" db="EMBL/GenBank/DDBJ databases">
        <authorList>
            <person name="de Groot N.N."/>
        </authorList>
    </citation>
    <scope>NUCLEOTIDE SEQUENCE [LARGE SCALE GENOMIC DNA]</scope>
    <source>
        <strain evidence="18 19">CGMCC 1.6291</strain>
    </source>
</reference>
<dbReference type="Gene3D" id="2.40.50.140">
    <property type="entry name" value="Nucleic acid-binding proteins"/>
    <property type="match status" value="1"/>
</dbReference>
<dbReference type="SUPFAM" id="SSF50249">
    <property type="entry name" value="Nucleic acid-binding proteins"/>
    <property type="match status" value="1"/>
</dbReference>
<dbReference type="InterPro" id="IPR047112">
    <property type="entry name" value="RecG/Mfd"/>
</dbReference>
<dbReference type="InterPro" id="IPR014001">
    <property type="entry name" value="Helicase_ATP-bd"/>
</dbReference>
<dbReference type="RefSeq" id="WP_091643443.1">
    <property type="nucleotide sequence ID" value="NZ_FOEG01000004.1"/>
</dbReference>
<dbReference type="InterPro" id="IPR012340">
    <property type="entry name" value="NA-bd_OB-fold"/>
</dbReference>
<keyword evidence="9 15" id="KW-0233">DNA recombination</keyword>
<dbReference type="PANTHER" id="PTHR47964">
    <property type="entry name" value="ATP-DEPENDENT DNA HELICASE HOMOLOG RECG, CHLOROPLASTIC"/>
    <property type="match status" value="1"/>
</dbReference>
<dbReference type="GO" id="GO:0003677">
    <property type="term" value="F:DNA binding"/>
    <property type="evidence" value="ECO:0007669"/>
    <property type="project" value="UniProtKB-KW"/>
</dbReference>
<dbReference type="STRING" id="406100.SAMN04488052_104176"/>
<keyword evidence="11" id="KW-0413">Isomerase</keyword>
<dbReference type="Proteomes" id="UP000199657">
    <property type="component" value="Unassembled WGS sequence"/>
</dbReference>
<evidence type="ECO:0000256" key="11">
    <source>
        <dbReference type="ARBA" id="ARBA00023235"/>
    </source>
</evidence>
<evidence type="ECO:0000256" key="4">
    <source>
        <dbReference type="ARBA" id="ARBA00022763"/>
    </source>
</evidence>
<sequence length="696" mass="75687">MPAEADGDALGQPVTSLRGVGERQAERLAQLGIHSVHDLLLHLPLRYEDRSRVRRLGELRPGEQALASGTVELAEIARGRRNRLLCRITDGTGALTLVFFHFHPGLQKRLARGTRVRCFGEVRDGPSGLQMIHPELETGVDAAEGGDGLLPVYPATQGLNQTALRRLVDGAIALLDAVAPAELLPPTLHGDAALPTFPEAVKGLHRPPDDTPLATLEARDYPPRRRLVLEELLAHHLTLRRQRHRLRDRAAAPVLRGTGRLVAAFREALAFTLTAAQERVDRETAADMASRAPMLRLVQGDVGSGKTVIAALAALRSVESGMQTAIMAPTELLAEQHYRNFRDWLEPLGVEVAWLSGRMPASERREALRALADGDSQVVVGTHALFQDDVTFSRLGLVVVDEQHRFGVHQRLALREKGQREHAQPHQLIMTATPIPRTLAMTAYADLDVSVIDELPPGRTPVKTVAVPDTRRDEVVAGIAKACAEGRQAYWVCTLIEESDTLQAQAAAETVELLQEALPELRIGLVHGRLKAAEKDGVMRAFADGDVDLLVATTVIEVGVDVPNASLLVIENPERLGLAQLHQLRGRVGRGTAASSCVLLYHAPLTETAKARLAVLRESNDGFEIARCDLEIRGPGELLGTRQTGAWALRVADLVADGELIPRVQQMADRLLQEAPASADPLIERWVGAAARYGRV</sequence>
<keyword evidence="7 15" id="KW-0067">ATP-binding</keyword>
<evidence type="ECO:0000259" key="16">
    <source>
        <dbReference type="PROSITE" id="PS51192"/>
    </source>
</evidence>
<dbReference type="GO" id="GO:0016887">
    <property type="term" value="F:ATP hydrolysis activity"/>
    <property type="evidence" value="ECO:0007669"/>
    <property type="project" value="RHEA"/>
</dbReference>
<dbReference type="InterPro" id="IPR027417">
    <property type="entry name" value="P-loop_NTPase"/>
</dbReference>
<evidence type="ECO:0000256" key="15">
    <source>
        <dbReference type="RuleBase" id="RU363016"/>
    </source>
</evidence>
<dbReference type="Gene3D" id="3.40.50.300">
    <property type="entry name" value="P-loop containing nucleotide triphosphate hydrolases"/>
    <property type="match status" value="2"/>
</dbReference>
<keyword evidence="3 15" id="KW-0547">Nucleotide-binding</keyword>
<dbReference type="NCBIfam" id="NF008163">
    <property type="entry name" value="PRK10917.1-1"/>
    <property type="match status" value="1"/>
</dbReference>
<comment type="similarity">
    <text evidence="1 15">Belongs to the helicase family. RecG subfamily.</text>
</comment>
<evidence type="ECO:0000256" key="9">
    <source>
        <dbReference type="ARBA" id="ARBA00023172"/>
    </source>
</evidence>